<gene>
    <name evidence="3" type="ORF">FHL05_10260</name>
    <name evidence="2" type="ORF">FHL06_10625</name>
</gene>
<evidence type="ECO:0000313" key="3">
    <source>
        <dbReference type="EMBL" id="MQS98264.1"/>
    </source>
</evidence>
<evidence type="ECO:0000313" key="2">
    <source>
        <dbReference type="EMBL" id="MQS76823.1"/>
    </source>
</evidence>
<dbReference type="OrthoDB" id="2322731at2"/>
<feature type="chain" id="PRO_5044622359" evidence="1">
    <location>
        <begin position="24"/>
        <end position="161"/>
    </location>
</feature>
<name>A0A5P0ZRD7_9LACO</name>
<dbReference type="Proteomes" id="UP000371423">
    <property type="component" value="Unassembled WGS sequence"/>
</dbReference>
<sequence length="161" mass="18214">MNRKRIALLTGLTVLTTAMINTANPLKRSFTDEIDASSSQEEVKPKKKYPNASKELDLTSTEQYSSKSLFMNITLNDFYIKDLGIDSNRNYHLLLAPIKTSNQYFLVTLYSDKKIKKHTKITIQGFLNGKSKVNSEDIDAGINPKFLDKTVVTMMADRILS</sequence>
<accession>A0A5P0ZRD7</accession>
<dbReference type="AlphaFoldDB" id="A0A5P0ZRD7"/>
<dbReference type="EMBL" id="VDFP01000027">
    <property type="protein sequence ID" value="MQS76823.1"/>
    <property type="molecule type" value="Genomic_DNA"/>
</dbReference>
<protein>
    <submittedName>
        <fullName evidence="2">Uncharacterized protein</fullName>
    </submittedName>
</protein>
<keyword evidence="1" id="KW-0732">Signal</keyword>
<dbReference type="EMBL" id="VDFO01000042">
    <property type="protein sequence ID" value="MQS98264.1"/>
    <property type="molecule type" value="Genomic_DNA"/>
</dbReference>
<dbReference type="RefSeq" id="WP_153386490.1">
    <property type="nucleotide sequence ID" value="NZ_VDFO01000042.1"/>
</dbReference>
<evidence type="ECO:0000313" key="5">
    <source>
        <dbReference type="Proteomes" id="UP000414364"/>
    </source>
</evidence>
<comment type="caution">
    <text evidence="2">The sequence shown here is derived from an EMBL/GenBank/DDBJ whole genome shotgun (WGS) entry which is preliminary data.</text>
</comment>
<evidence type="ECO:0000313" key="4">
    <source>
        <dbReference type="Proteomes" id="UP000371423"/>
    </source>
</evidence>
<feature type="signal peptide" evidence="1">
    <location>
        <begin position="1"/>
        <end position="23"/>
    </location>
</feature>
<keyword evidence="4" id="KW-1185">Reference proteome</keyword>
<organism evidence="2 5">
    <name type="scientific">Companilactobacillus halodurans</name>
    <dbReference type="NCBI Taxonomy" id="2584183"/>
    <lineage>
        <taxon>Bacteria</taxon>
        <taxon>Bacillati</taxon>
        <taxon>Bacillota</taxon>
        <taxon>Bacilli</taxon>
        <taxon>Lactobacillales</taxon>
        <taxon>Lactobacillaceae</taxon>
        <taxon>Companilactobacillus</taxon>
    </lineage>
</organism>
<evidence type="ECO:0000256" key="1">
    <source>
        <dbReference type="SAM" id="SignalP"/>
    </source>
</evidence>
<dbReference type="Proteomes" id="UP000414364">
    <property type="component" value="Unassembled WGS sequence"/>
</dbReference>
<reference evidence="4 5" key="1">
    <citation type="journal article" date="2019" name="Syst. Appl. Microbiol.">
        <title>Polyphasic characterization of two novel Lactobacillus spp. isolated from blown salami packages: Description of Lactobacillus halodurans sp. nov. and Lactobacillus salsicarnum sp. nov.</title>
        <authorList>
            <person name="Schuster J.A."/>
            <person name="Klingl A."/>
            <person name="Vogel R.F."/>
            <person name="Ehrmann M.A."/>
        </authorList>
    </citation>
    <scope>NUCLEOTIDE SEQUENCE [LARGE SCALE GENOMIC DNA]</scope>
    <source>
        <strain evidence="3 4">TMW 1.1920</strain>
        <strain evidence="2 5">TMW 1.2172</strain>
    </source>
</reference>
<proteinExistence type="predicted"/>